<sequence length="276" mass="30938">MPHIDPSMSIEDYHSRTTEVSKSGLDLIAQSAAKFYAWTFDPARLPRATKAGQLEGSLAHAAILEPHEFDKRYVVGPKVTTRATKEWKAFEETLSPGQIGIKPEQHATAMHQAESVRRISDVRDVLDSGRPEVSAFWKDADTAALCRCRPDWVHPYSESAVLLDVKTYSDASPAEFKRQIARKRYHVQAAFYSDGYEAAAQTEVRGFLFLAVETEWPYAASVVMLDEASIAAGRDLYKRDLSTYQRCIETGVWPGYGDGISIETLPAWAFKQIDEE</sequence>
<dbReference type="PATRIC" id="fig|28092.6.peg.5904"/>
<evidence type="ECO:0000313" key="2">
    <source>
        <dbReference type="EMBL" id="KKB61135.1"/>
    </source>
</evidence>
<dbReference type="GO" id="GO:0004527">
    <property type="term" value="F:exonuclease activity"/>
    <property type="evidence" value="ECO:0007669"/>
    <property type="project" value="UniProtKB-KW"/>
</dbReference>
<dbReference type="Pfam" id="PF12684">
    <property type="entry name" value="DUF3799"/>
    <property type="match status" value="1"/>
</dbReference>
<accession>A0A0F5JU14</accession>
<proteinExistence type="predicted"/>
<name>A0A0F5JU14_9BURK</name>
<dbReference type="Gene3D" id="3.90.320.10">
    <property type="match status" value="1"/>
</dbReference>
<reference evidence="2 3" key="1">
    <citation type="submission" date="2015-03" db="EMBL/GenBank/DDBJ databases">
        <title>Draft Genome Sequence of Burkholderia andropogonis type strain ICMP2807, isolated from Sorghum bicolor.</title>
        <authorList>
            <person name="Lopes-Santos L."/>
            <person name="Castro D.B."/>
            <person name="Ottoboni L.M."/>
            <person name="Park D."/>
            <person name="Weirc B.S."/>
            <person name="Destefano S.A."/>
        </authorList>
    </citation>
    <scope>NUCLEOTIDE SEQUENCE [LARGE SCALE GENOMIC DNA]</scope>
    <source>
        <strain evidence="2 3">ICMP2807</strain>
    </source>
</reference>
<dbReference type="InterPro" id="IPR024432">
    <property type="entry name" value="Put_RecE_PDDEXK-like_dom"/>
</dbReference>
<evidence type="ECO:0000259" key="1">
    <source>
        <dbReference type="Pfam" id="PF12684"/>
    </source>
</evidence>
<evidence type="ECO:0000313" key="3">
    <source>
        <dbReference type="Proteomes" id="UP000033618"/>
    </source>
</evidence>
<protein>
    <submittedName>
        <fullName evidence="2">Exonuclease VIII</fullName>
    </submittedName>
</protein>
<dbReference type="Proteomes" id="UP000033618">
    <property type="component" value="Unassembled WGS sequence"/>
</dbReference>
<dbReference type="AlphaFoldDB" id="A0A0F5JU14"/>
<keyword evidence="2" id="KW-0378">Hydrolase</keyword>
<keyword evidence="2" id="KW-0269">Exonuclease</keyword>
<dbReference type="EMBL" id="LAQU01000068">
    <property type="protein sequence ID" value="KKB61135.1"/>
    <property type="molecule type" value="Genomic_DNA"/>
</dbReference>
<keyword evidence="2" id="KW-0540">Nuclease</keyword>
<dbReference type="STRING" id="28092.WM40_25010"/>
<gene>
    <name evidence="2" type="ORF">WM40_25010</name>
</gene>
<comment type="caution">
    <text evidence="2">The sequence shown here is derived from an EMBL/GenBank/DDBJ whole genome shotgun (WGS) entry which is preliminary data.</text>
</comment>
<keyword evidence="3" id="KW-1185">Reference proteome</keyword>
<dbReference type="InterPro" id="IPR011604">
    <property type="entry name" value="PDDEXK-like_dom_sf"/>
</dbReference>
<organism evidence="2 3">
    <name type="scientific">Robbsia andropogonis</name>
    <dbReference type="NCBI Taxonomy" id="28092"/>
    <lineage>
        <taxon>Bacteria</taxon>
        <taxon>Pseudomonadati</taxon>
        <taxon>Pseudomonadota</taxon>
        <taxon>Betaproteobacteria</taxon>
        <taxon>Burkholderiales</taxon>
        <taxon>Burkholderiaceae</taxon>
        <taxon>Robbsia</taxon>
    </lineage>
</organism>
<feature type="domain" description="Putative exodeoxyribonuclease 8 PDDEXK-like" evidence="1">
    <location>
        <begin position="27"/>
        <end position="259"/>
    </location>
</feature>